<dbReference type="RefSeq" id="WP_285234634.1">
    <property type="nucleotide sequence ID" value="NZ_CP116346.1"/>
</dbReference>
<keyword evidence="1" id="KW-1133">Transmembrane helix</keyword>
<keyword evidence="1" id="KW-0472">Membrane</keyword>
<gene>
    <name evidence="2" type="ORF">PFX98_07865</name>
</gene>
<keyword evidence="1" id="KW-0812">Transmembrane</keyword>
<protein>
    <recommendedName>
        <fullName evidence="4">Transmembrane protein</fullName>
    </recommendedName>
</protein>
<accession>A0AA95SYB8</accession>
<dbReference type="EMBL" id="CP116346">
    <property type="protein sequence ID" value="WIT13519.1"/>
    <property type="molecule type" value="Genomic_DNA"/>
</dbReference>
<dbReference type="Proteomes" id="UP001177769">
    <property type="component" value="Chromosome"/>
</dbReference>
<organism evidence="2 3">
    <name type="scientific">Paucibacter sediminis</name>
    <dbReference type="NCBI Taxonomy" id="3019553"/>
    <lineage>
        <taxon>Bacteria</taxon>
        <taxon>Pseudomonadati</taxon>
        <taxon>Pseudomonadota</taxon>
        <taxon>Betaproteobacteria</taxon>
        <taxon>Burkholderiales</taxon>
        <taxon>Sphaerotilaceae</taxon>
        <taxon>Roseateles</taxon>
    </lineage>
</organism>
<feature type="transmembrane region" description="Helical" evidence="1">
    <location>
        <begin position="87"/>
        <end position="109"/>
    </location>
</feature>
<evidence type="ECO:0000313" key="3">
    <source>
        <dbReference type="Proteomes" id="UP001177769"/>
    </source>
</evidence>
<reference evidence="2" key="1">
    <citation type="submission" date="2023-01" db="EMBL/GenBank/DDBJ databases">
        <title>Whole genome sequence of Paucibacter sp. S2-9 isolated from pond sediment.</title>
        <authorList>
            <person name="Jung J.Y."/>
        </authorList>
    </citation>
    <scope>NUCLEOTIDE SEQUENCE</scope>
    <source>
        <strain evidence="2">S2-9</strain>
    </source>
</reference>
<feature type="transmembrane region" description="Helical" evidence="1">
    <location>
        <begin position="57"/>
        <end position="80"/>
    </location>
</feature>
<dbReference type="AlphaFoldDB" id="A0AA95SYB8"/>
<proteinExistence type="predicted"/>
<evidence type="ECO:0000256" key="1">
    <source>
        <dbReference type="SAM" id="Phobius"/>
    </source>
</evidence>
<dbReference type="KEGG" id="pais:PFX98_07865"/>
<evidence type="ECO:0008006" key="4">
    <source>
        <dbReference type="Google" id="ProtNLM"/>
    </source>
</evidence>
<keyword evidence="3" id="KW-1185">Reference proteome</keyword>
<evidence type="ECO:0000313" key="2">
    <source>
        <dbReference type="EMBL" id="WIT13519.1"/>
    </source>
</evidence>
<name>A0AA95SYB8_9BURK</name>
<sequence>MLKKLMAPLRWLARLLLALIILFEEWGWTPLQRAMAWLGRLPLLRQLEAGIRRLPPYAALALLLAPALLLLPVKLLALWLIAQGRALLGLAVILIAKLVGTAVLARLFMLSQPALMRLGWFARLYARWTAWKEGLLAWVRSSLLWRQARALRCLLRRRLRAWRQLFSQQA</sequence>